<dbReference type="InterPro" id="IPR050270">
    <property type="entry name" value="DegV_domain_contain"/>
</dbReference>
<dbReference type="OrthoDB" id="5429275at2"/>
<dbReference type="InterPro" id="IPR003797">
    <property type="entry name" value="DegV"/>
</dbReference>
<proteinExistence type="predicted"/>
<sequence>MSKIKIVTDSTADLLKEDIENLHINVIPLSIQINGETYLDGIDISPKQFIQEMKKSNELPKTSQPAVGKFVETYEKLTADGSKVISIHLTSGMSGTYSTACAAANMVDGDVTVIDSAFITQAMAFQVVEAAKMANQNASVEEIVSRLTKIKENTYLYIMVDTLDNLVKGGRIGKGKAFLGSLLSIKPIASLEGGVYSPVGKVRNHSQVVKTLTKYFEQDTNGKKVSGVGILHAEAPELANSLKESVQKFTSFHIPEPGYTTPVISTHTGEGAIGFVFYTE</sequence>
<evidence type="ECO:0000313" key="3">
    <source>
        <dbReference type="EMBL" id="GGI12473.1"/>
    </source>
</evidence>
<dbReference type="Gene3D" id="3.40.50.10170">
    <property type="match status" value="1"/>
</dbReference>
<dbReference type="Gene3D" id="3.30.1180.10">
    <property type="match status" value="1"/>
</dbReference>
<accession>A0A8J3AFT2</accession>
<evidence type="ECO:0000256" key="2">
    <source>
        <dbReference type="ARBA" id="ARBA00023121"/>
    </source>
</evidence>
<dbReference type="EMBL" id="BMHB01000001">
    <property type="protein sequence ID" value="GGI12473.1"/>
    <property type="molecule type" value="Genomic_DNA"/>
</dbReference>
<dbReference type="NCBIfam" id="TIGR00762">
    <property type="entry name" value="DegV"/>
    <property type="match status" value="1"/>
</dbReference>
<comment type="function">
    <text evidence="1">May bind long-chain fatty acids, such as palmitate, and may play a role in lipid transport or fatty acid metabolism.</text>
</comment>
<organism evidence="3 4">
    <name type="scientific">Gottfriedia solisilvae</name>
    <dbReference type="NCBI Taxonomy" id="1516104"/>
    <lineage>
        <taxon>Bacteria</taxon>
        <taxon>Bacillati</taxon>
        <taxon>Bacillota</taxon>
        <taxon>Bacilli</taxon>
        <taxon>Bacillales</taxon>
        <taxon>Bacillaceae</taxon>
        <taxon>Gottfriedia</taxon>
    </lineage>
</organism>
<keyword evidence="4" id="KW-1185">Reference proteome</keyword>
<dbReference type="PANTHER" id="PTHR33434:SF8">
    <property type="entry name" value="DEGV DOMAIN-CONTAINING PROTEIN SPR1019"/>
    <property type="match status" value="1"/>
</dbReference>
<reference evidence="4" key="1">
    <citation type="journal article" date="2019" name="Int. J. Syst. Evol. Microbiol.">
        <title>The Global Catalogue of Microorganisms (GCM) 10K type strain sequencing project: providing services to taxonomists for standard genome sequencing and annotation.</title>
        <authorList>
            <consortium name="The Broad Institute Genomics Platform"/>
            <consortium name="The Broad Institute Genome Sequencing Center for Infectious Disease"/>
            <person name="Wu L."/>
            <person name="Ma J."/>
        </authorList>
    </citation>
    <scope>NUCLEOTIDE SEQUENCE [LARGE SCALE GENOMIC DNA]</scope>
    <source>
        <strain evidence="4">CGMCC 1.14993</strain>
    </source>
</reference>
<gene>
    <name evidence="3" type="ORF">GCM10007380_13090</name>
</gene>
<keyword evidence="2" id="KW-0446">Lipid-binding</keyword>
<evidence type="ECO:0000313" key="4">
    <source>
        <dbReference type="Proteomes" id="UP000626244"/>
    </source>
</evidence>
<dbReference type="GO" id="GO:0008289">
    <property type="term" value="F:lipid binding"/>
    <property type="evidence" value="ECO:0007669"/>
    <property type="project" value="UniProtKB-KW"/>
</dbReference>
<name>A0A8J3AFT2_9BACI</name>
<dbReference type="PANTHER" id="PTHR33434">
    <property type="entry name" value="DEGV DOMAIN-CONTAINING PROTEIN DR_1986-RELATED"/>
    <property type="match status" value="1"/>
</dbReference>
<dbReference type="Pfam" id="PF02645">
    <property type="entry name" value="DegV"/>
    <property type="match status" value="1"/>
</dbReference>
<dbReference type="InterPro" id="IPR043168">
    <property type="entry name" value="DegV_C"/>
</dbReference>
<protein>
    <recommendedName>
        <fullName evidence="5">DegV domain-containing protein</fullName>
    </recommendedName>
</protein>
<evidence type="ECO:0008006" key="5">
    <source>
        <dbReference type="Google" id="ProtNLM"/>
    </source>
</evidence>
<dbReference type="PROSITE" id="PS51482">
    <property type="entry name" value="DEGV"/>
    <property type="match status" value="1"/>
</dbReference>
<comment type="caution">
    <text evidence="3">The sequence shown here is derived from an EMBL/GenBank/DDBJ whole genome shotgun (WGS) entry which is preliminary data.</text>
</comment>
<dbReference type="RefSeq" id="WP_087999510.1">
    <property type="nucleotide sequence ID" value="NZ_BMHB01000001.1"/>
</dbReference>
<dbReference type="SUPFAM" id="SSF82549">
    <property type="entry name" value="DAK1/DegV-like"/>
    <property type="match status" value="1"/>
</dbReference>
<dbReference type="AlphaFoldDB" id="A0A8J3AFT2"/>
<evidence type="ECO:0000256" key="1">
    <source>
        <dbReference type="ARBA" id="ARBA00003238"/>
    </source>
</evidence>
<dbReference type="Proteomes" id="UP000626244">
    <property type="component" value="Unassembled WGS sequence"/>
</dbReference>